<evidence type="ECO:0000256" key="2">
    <source>
        <dbReference type="ARBA" id="ARBA00023043"/>
    </source>
</evidence>
<reference evidence="4" key="1">
    <citation type="submission" date="2018-11" db="EMBL/GenBank/DDBJ databases">
        <authorList>
            <person name="Alioto T."/>
            <person name="Alioto T."/>
        </authorList>
    </citation>
    <scope>NUCLEOTIDE SEQUENCE</scope>
</reference>
<keyword evidence="5" id="KW-1185">Reference proteome</keyword>
<dbReference type="Gene3D" id="1.25.40.20">
    <property type="entry name" value="Ankyrin repeat-containing domain"/>
    <property type="match status" value="3"/>
</dbReference>
<dbReference type="OrthoDB" id="341259at2759"/>
<dbReference type="PANTHER" id="PTHR24198:SF165">
    <property type="entry name" value="ANKYRIN REPEAT-CONTAINING PROTEIN-RELATED"/>
    <property type="match status" value="1"/>
</dbReference>
<feature type="repeat" description="ANK" evidence="3">
    <location>
        <begin position="807"/>
        <end position="839"/>
    </location>
</feature>
<organism evidence="4 5">
    <name type="scientific">Mytilus galloprovincialis</name>
    <name type="common">Mediterranean mussel</name>
    <dbReference type="NCBI Taxonomy" id="29158"/>
    <lineage>
        <taxon>Eukaryota</taxon>
        <taxon>Metazoa</taxon>
        <taxon>Spiralia</taxon>
        <taxon>Lophotrochozoa</taxon>
        <taxon>Mollusca</taxon>
        <taxon>Bivalvia</taxon>
        <taxon>Autobranchia</taxon>
        <taxon>Pteriomorphia</taxon>
        <taxon>Mytilida</taxon>
        <taxon>Mytiloidea</taxon>
        <taxon>Mytilidae</taxon>
        <taxon>Mytilinae</taxon>
        <taxon>Mytilus</taxon>
    </lineage>
</organism>
<keyword evidence="1" id="KW-0677">Repeat</keyword>
<dbReference type="InterPro" id="IPR002110">
    <property type="entry name" value="Ankyrin_rpt"/>
</dbReference>
<dbReference type="EMBL" id="UYJE01005080">
    <property type="protein sequence ID" value="VDI33790.1"/>
    <property type="molecule type" value="Genomic_DNA"/>
</dbReference>
<feature type="repeat" description="ANK" evidence="3">
    <location>
        <begin position="872"/>
        <end position="904"/>
    </location>
</feature>
<dbReference type="Proteomes" id="UP000596742">
    <property type="component" value="Unassembled WGS sequence"/>
</dbReference>
<dbReference type="Pfam" id="PF12796">
    <property type="entry name" value="Ank_2"/>
    <property type="match status" value="4"/>
</dbReference>
<dbReference type="SMART" id="SM00248">
    <property type="entry name" value="ANK"/>
    <property type="match status" value="12"/>
</dbReference>
<name>A0A8B6EH04_MYTGA</name>
<feature type="repeat" description="ANK" evidence="3">
    <location>
        <begin position="451"/>
        <end position="483"/>
    </location>
</feature>
<feature type="repeat" description="ANK" evidence="3">
    <location>
        <begin position="676"/>
        <end position="708"/>
    </location>
</feature>
<sequence>MLKGECWNLKTKSYVCADRKTNFNNIQAAKRLVQIEVSDRVEKNDKHQDCFIKEILEWEEESKWFVPTKAFTFILKHIDERVLTVVGNPDDALGQYRLVQSNVDQWKQYEIRIARLLENTTAVVLSSCRSNVFIDKQCQSLLIFSGCLCDLNYGDNAIDTQEKLTIAKSYLSQQTISEDMSDVDSFDMFPLLCRLYTERVTWSSIKFFHDPFNFYREELDGFYKEDGGIKCCSLFLCVIHNGWLDQTILMDESDSVFLPKFKTIFAEFGFNQDMSKENVIGSLDTLLNIYLKKRDDEFHILHDRLFDFLCFYFGQRHQQLMIKYADSRMIKDRTVLKTLQTSPHEFTILIDRQNENDYIHRLVKDMLSGYLDDVLFNNQIRYKDFRLKLLAHLQKLDDDDLTVTNVFSDIVIDENDKPSQLIPVDFACKYGYTELFEFFLSKTKNINAYEGNNIPLITACRKGDEHMTCVLLDKGADVNQTDSLGCSPLLWSCVYWNISIIKMLLNKGADINNIEVCSKSSPLIWPCLGEFLYLYDSASITKNYINEHIFTIEHIIHTFLTVLQNGYSRGCIIANETCVHDKAPGLLSSVQTILEKIYRGDMEVHPDVRFRYNTTDQISPSIEIMNLLFDTGVAIDTCSIGGISALSFACMIDINNSQSVRYILSKGGKVNTYDNEGKCPLYIALRLGKEGLIKLLIDNGANVNLLIDGISLIDMAIGIKNISIFDSLIKAGANINHCYENGSTLLHCAITFRDEKLIRSLLKMGISVHCKNYSGDTPLMIAVNLGLVNVVAIVIKEGAGVDIINSKGISPLMIASAKGDADIVKIILREKLQFNKNRTVDCLFSACRNDHVEVVGLLLEKGYDVNITEPNNGNTCLLESSRDGYTSMVSLLLDKDANVNASNRDGDTPLIIASKNGHTAIVRLLVTKGACMYTSNEKGESFQS</sequence>
<feature type="repeat" description="ANK" evidence="3">
    <location>
        <begin position="741"/>
        <end position="773"/>
    </location>
</feature>
<evidence type="ECO:0000313" key="4">
    <source>
        <dbReference type="EMBL" id="VDI33790.1"/>
    </source>
</evidence>
<dbReference type="InterPro" id="IPR036770">
    <property type="entry name" value="Ankyrin_rpt-contain_sf"/>
</dbReference>
<dbReference type="PROSITE" id="PS50088">
    <property type="entry name" value="ANK_REPEAT"/>
    <property type="match status" value="8"/>
</dbReference>
<dbReference type="PANTHER" id="PTHR24198">
    <property type="entry name" value="ANKYRIN REPEAT AND PROTEIN KINASE DOMAIN-CONTAINING PROTEIN"/>
    <property type="match status" value="1"/>
</dbReference>
<comment type="caution">
    <text evidence="4">The sequence shown here is derived from an EMBL/GenBank/DDBJ whole genome shotgun (WGS) entry which is preliminary data.</text>
</comment>
<evidence type="ECO:0000256" key="3">
    <source>
        <dbReference type="PROSITE-ProRule" id="PRU00023"/>
    </source>
</evidence>
<dbReference type="PROSITE" id="PS50297">
    <property type="entry name" value="ANK_REP_REGION"/>
    <property type="match status" value="7"/>
</dbReference>
<feature type="repeat" description="ANK" evidence="3">
    <location>
        <begin position="905"/>
        <end position="937"/>
    </location>
</feature>
<dbReference type="SUPFAM" id="SSF48403">
    <property type="entry name" value="Ankyrin repeat"/>
    <property type="match status" value="2"/>
</dbReference>
<gene>
    <name evidence="4" type="ORF">MGAL_10B082465</name>
</gene>
<evidence type="ECO:0000256" key="1">
    <source>
        <dbReference type="ARBA" id="ARBA00022737"/>
    </source>
</evidence>
<feature type="repeat" description="ANK" evidence="3">
    <location>
        <begin position="484"/>
        <end position="516"/>
    </location>
</feature>
<feature type="repeat" description="ANK" evidence="3">
    <location>
        <begin position="774"/>
        <end position="806"/>
    </location>
</feature>
<evidence type="ECO:0000313" key="5">
    <source>
        <dbReference type="Proteomes" id="UP000596742"/>
    </source>
</evidence>
<proteinExistence type="predicted"/>
<protein>
    <submittedName>
        <fullName evidence="4">Uncharacterized protein</fullName>
    </submittedName>
</protein>
<keyword evidence="2 3" id="KW-0040">ANK repeat</keyword>
<accession>A0A8B6EH04</accession>
<dbReference type="AlphaFoldDB" id="A0A8B6EH04"/>